<name>A0A1C7P2L4_9HYPH</name>
<protein>
    <submittedName>
        <fullName evidence="1">Uncharacterized protein</fullName>
    </submittedName>
</protein>
<dbReference type="OrthoDB" id="5196049at2"/>
<dbReference type="RefSeq" id="WP_068955858.1">
    <property type="nucleotide sequence ID" value="NZ_LGLV01000012.1"/>
</dbReference>
<evidence type="ECO:0000313" key="2">
    <source>
        <dbReference type="Proteomes" id="UP000093111"/>
    </source>
</evidence>
<reference evidence="1 2" key="1">
    <citation type="journal article" date="2016" name="Syst. Appl. Microbiol.">
        <title>Pararhizobium polonicum sp. nov. isolated from tumors on stone fruit rootstocks.</title>
        <authorList>
            <person name="Pulawska J."/>
            <person name="Kuzmanovic N."/>
            <person name="Willems A."/>
            <person name="Pothier J.F."/>
        </authorList>
    </citation>
    <scope>NUCLEOTIDE SEQUENCE [LARGE SCALE GENOMIC DNA]</scope>
    <source>
        <strain evidence="1 2">F5.1</strain>
    </source>
</reference>
<proteinExistence type="predicted"/>
<dbReference type="STRING" id="1612624.ADU59_19745"/>
<dbReference type="Proteomes" id="UP000093111">
    <property type="component" value="Unassembled WGS sequence"/>
</dbReference>
<gene>
    <name evidence="1" type="ORF">ADU59_19745</name>
</gene>
<dbReference type="EMBL" id="LGLV01000012">
    <property type="protein sequence ID" value="OBZ93924.1"/>
    <property type="molecule type" value="Genomic_DNA"/>
</dbReference>
<evidence type="ECO:0000313" key="1">
    <source>
        <dbReference type="EMBL" id="OBZ93924.1"/>
    </source>
</evidence>
<accession>A0A1C7P2L4</accession>
<comment type="caution">
    <text evidence="1">The sequence shown here is derived from an EMBL/GenBank/DDBJ whole genome shotgun (WGS) entry which is preliminary data.</text>
</comment>
<sequence length="114" mass="12472">MSGEWESVDGAEEEWDADFADELLGSYVLIGITYRQPDGTVTESIQLHGYIRSIDPFEGISVGCEGSRAGEDFNLPPILDAFERAEEGVYTSDTGDTVRDPDFVAYLTVNAPKS</sequence>
<organism evidence="1 2">
    <name type="scientific">Pararhizobium polonicum</name>
    <dbReference type="NCBI Taxonomy" id="1612624"/>
    <lineage>
        <taxon>Bacteria</taxon>
        <taxon>Pseudomonadati</taxon>
        <taxon>Pseudomonadota</taxon>
        <taxon>Alphaproteobacteria</taxon>
        <taxon>Hyphomicrobiales</taxon>
        <taxon>Rhizobiaceae</taxon>
        <taxon>Rhizobium/Agrobacterium group</taxon>
        <taxon>Pararhizobium</taxon>
    </lineage>
</organism>
<keyword evidence="2" id="KW-1185">Reference proteome</keyword>
<dbReference type="AlphaFoldDB" id="A0A1C7P2L4"/>